<proteinExistence type="predicted"/>
<reference evidence="1 2" key="1">
    <citation type="submission" date="2020-04" db="EMBL/GenBank/DDBJ databases">
        <authorList>
            <person name="Yoon J."/>
        </authorList>
    </citation>
    <scope>NUCLEOTIDE SEQUENCE [LARGE SCALE GENOMIC DNA]</scope>
    <source>
        <strain evidence="1 2">KMU-166</strain>
    </source>
</reference>
<dbReference type="Proteomes" id="UP000765845">
    <property type="component" value="Unassembled WGS sequence"/>
</dbReference>
<sequence>MPTPTAQDMLDKYMEAELALLEGKSITWNGKTYTRENLGEIQRGRREWERRVGNQSTRPFGFARFY</sequence>
<keyword evidence="2" id="KW-1185">Reference proteome</keyword>
<organism evidence="1 2">
    <name type="scientific">Spongiibacter thalassae</name>
    <dbReference type="NCBI Taxonomy" id="2721624"/>
    <lineage>
        <taxon>Bacteria</taxon>
        <taxon>Pseudomonadati</taxon>
        <taxon>Pseudomonadota</taxon>
        <taxon>Gammaproteobacteria</taxon>
        <taxon>Cellvibrionales</taxon>
        <taxon>Spongiibacteraceae</taxon>
        <taxon>Spongiibacter</taxon>
    </lineage>
</organism>
<evidence type="ECO:0000313" key="2">
    <source>
        <dbReference type="Proteomes" id="UP000765845"/>
    </source>
</evidence>
<evidence type="ECO:0000313" key="1">
    <source>
        <dbReference type="EMBL" id="NKI17429.1"/>
    </source>
</evidence>
<accession>A0ABX1GE13</accession>
<name>A0ABX1GE13_9GAMM</name>
<dbReference type="RefSeq" id="WP_168449925.1">
    <property type="nucleotide sequence ID" value="NZ_JAAWWK010000002.1"/>
</dbReference>
<gene>
    <name evidence="1" type="ORF">HCU74_08365</name>
</gene>
<protein>
    <submittedName>
        <fullName evidence="1">Primosomal replication protein PriB/PriC domain protein</fullName>
    </submittedName>
</protein>
<dbReference type="EMBL" id="JAAWWK010000002">
    <property type="protein sequence ID" value="NKI17429.1"/>
    <property type="molecule type" value="Genomic_DNA"/>
</dbReference>
<comment type="caution">
    <text evidence="1">The sequence shown here is derived from an EMBL/GenBank/DDBJ whole genome shotgun (WGS) entry which is preliminary data.</text>
</comment>